<dbReference type="Pfam" id="PF00789">
    <property type="entry name" value="UBX"/>
    <property type="match status" value="1"/>
</dbReference>
<feature type="compositionally biased region" description="Polar residues" evidence="1">
    <location>
        <begin position="185"/>
        <end position="196"/>
    </location>
</feature>
<dbReference type="Pfam" id="PF14555">
    <property type="entry name" value="UBA_4"/>
    <property type="match status" value="1"/>
</dbReference>
<dbReference type="AlphaFoldDB" id="A0A0F4Z8W3"/>
<dbReference type="InterPro" id="IPR012989">
    <property type="entry name" value="SEP_domain"/>
</dbReference>
<dbReference type="GO" id="GO:0061025">
    <property type="term" value="P:membrane fusion"/>
    <property type="evidence" value="ECO:0007669"/>
    <property type="project" value="TreeGrafter"/>
</dbReference>
<dbReference type="SUPFAM" id="SSF46934">
    <property type="entry name" value="UBA-like"/>
    <property type="match status" value="1"/>
</dbReference>
<evidence type="ECO:0000259" key="2">
    <source>
        <dbReference type="PROSITE" id="PS50033"/>
    </source>
</evidence>
<evidence type="ECO:0000313" key="4">
    <source>
        <dbReference type="EMBL" id="KKA26556.1"/>
    </source>
</evidence>
<protein>
    <recommendedName>
        <fullName evidence="6">UBX domain-containing protein</fullName>
    </recommendedName>
</protein>
<feature type="compositionally biased region" description="Basic and acidic residues" evidence="1">
    <location>
        <begin position="174"/>
        <end position="183"/>
    </location>
</feature>
<feature type="compositionally biased region" description="Basic and acidic residues" evidence="1">
    <location>
        <begin position="49"/>
        <end position="59"/>
    </location>
</feature>
<feature type="region of interest" description="Disordered" evidence="1">
    <location>
        <begin position="293"/>
        <end position="333"/>
    </location>
</feature>
<dbReference type="GO" id="GO:0000045">
    <property type="term" value="P:autophagosome assembly"/>
    <property type="evidence" value="ECO:0007669"/>
    <property type="project" value="TreeGrafter"/>
</dbReference>
<evidence type="ECO:0008006" key="6">
    <source>
        <dbReference type="Google" id="ProtNLM"/>
    </source>
</evidence>
<feature type="domain" description="SEP" evidence="3">
    <location>
        <begin position="225"/>
        <end position="289"/>
    </location>
</feature>
<dbReference type="Gene3D" id="1.10.8.10">
    <property type="entry name" value="DNA helicase RuvA subunit, C-terminal domain"/>
    <property type="match status" value="1"/>
</dbReference>
<feature type="region of interest" description="Disordered" evidence="1">
    <location>
        <begin position="47"/>
        <end position="158"/>
    </location>
</feature>
<dbReference type="EMBL" id="LAEV01002105">
    <property type="protein sequence ID" value="KKA26556.1"/>
    <property type="molecule type" value="Genomic_DNA"/>
</dbReference>
<evidence type="ECO:0000259" key="3">
    <source>
        <dbReference type="PROSITE" id="PS51399"/>
    </source>
</evidence>
<dbReference type="InterPro" id="IPR029071">
    <property type="entry name" value="Ubiquitin-like_domsf"/>
</dbReference>
<dbReference type="GO" id="GO:0031468">
    <property type="term" value="P:nuclear membrane reassembly"/>
    <property type="evidence" value="ECO:0007669"/>
    <property type="project" value="TreeGrafter"/>
</dbReference>
<feature type="compositionally biased region" description="Acidic residues" evidence="1">
    <location>
        <begin position="116"/>
        <end position="125"/>
    </location>
</feature>
<feature type="compositionally biased region" description="Basic and acidic residues" evidence="1">
    <location>
        <begin position="146"/>
        <end position="158"/>
    </location>
</feature>
<feature type="compositionally biased region" description="Low complexity" evidence="1">
    <location>
        <begin position="312"/>
        <end position="333"/>
    </location>
</feature>
<evidence type="ECO:0000256" key="1">
    <source>
        <dbReference type="SAM" id="MobiDB-lite"/>
    </source>
</evidence>
<dbReference type="GO" id="GO:0043161">
    <property type="term" value="P:proteasome-mediated ubiquitin-dependent protein catabolic process"/>
    <property type="evidence" value="ECO:0007669"/>
    <property type="project" value="TreeGrafter"/>
</dbReference>
<evidence type="ECO:0000313" key="5">
    <source>
        <dbReference type="Proteomes" id="UP000033483"/>
    </source>
</evidence>
<dbReference type="OrthoDB" id="25887at2759"/>
<feature type="domain" description="UBX" evidence="2">
    <location>
        <begin position="346"/>
        <end position="401"/>
    </location>
</feature>
<feature type="region of interest" description="Disordered" evidence="1">
    <location>
        <begin position="174"/>
        <end position="222"/>
    </location>
</feature>
<dbReference type="GO" id="GO:0005829">
    <property type="term" value="C:cytosol"/>
    <property type="evidence" value="ECO:0007669"/>
    <property type="project" value="TreeGrafter"/>
</dbReference>
<dbReference type="GO" id="GO:0043130">
    <property type="term" value="F:ubiquitin binding"/>
    <property type="evidence" value="ECO:0007669"/>
    <property type="project" value="TreeGrafter"/>
</dbReference>
<dbReference type="Pfam" id="PF08059">
    <property type="entry name" value="SEP"/>
    <property type="match status" value="1"/>
</dbReference>
<dbReference type="InterPro" id="IPR001012">
    <property type="entry name" value="UBX_dom"/>
</dbReference>
<sequence length="427" mass="46139">MADDAAKQAALAKFQELTQADITIASQYLDRCSWSTEDAVVSFFEDEYERERGNAHEPVSDEYTGPRTLDGRPAPLPENSGPSTPARPSSSTPSSSMAKTKPKRKTGLATFASLNADDDDDDSSDDERRRNLFAGGEKSGLAIQDPPRDSNRDGNSDLRDEARNIMRQLMEAARNHTREEDHAASQAQTSRFTGNAYTLGGEGTESRMIPGAPSRSSAPSTSEEVQQSEIHTWDDGFSINAGPLYPFSDPNNVNMLRMIQRGQAPLSLFNVRPNQPLRLCLVKHQEKWRQLPRPREAFSGTGQRLGSHVPGASDSTSSAAVAPATAPTPAAPASSAALQVSTEYDASQPSVAVRVQLPSGARLPARFNLTQTVGDIYSFVSRSDPTVASRAFVITTTFPSKDHTDKAAVLGETAEFKKGGVAIVKWL</sequence>
<dbReference type="CDD" id="cd14273">
    <property type="entry name" value="UBA_TAP-C_like"/>
    <property type="match status" value="1"/>
</dbReference>
<feature type="compositionally biased region" description="Low complexity" evidence="1">
    <location>
        <begin position="80"/>
        <end position="99"/>
    </location>
</feature>
<dbReference type="Gene3D" id="3.30.420.210">
    <property type="entry name" value="SEP domain"/>
    <property type="match status" value="1"/>
</dbReference>
<dbReference type="GO" id="GO:0007030">
    <property type="term" value="P:Golgi organization"/>
    <property type="evidence" value="ECO:0007669"/>
    <property type="project" value="TreeGrafter"/>
</dbReference>
<dbReference type="SUPFAM" id="SSF102848">
    <property type="entry name" value="NSFL1 (p97 ATPase) cofactor p47, SEP domain"/>
    <property type="match status" value="1"/>
</dbReference>
<dbReference type="PANTHER" id="PTHR23333">
    <property type="entry name" value="UBX DOMAIN CONTAINING PROTEIN"/>
    <property type="match status" value="1"/>
</dbReference>
<dbReference type="GO" id="GO:0005634">
    <property type="term" value="C:nucleus"/>
    <property type="evidence" value="ECO:0007669"/>
    <property type="project" value="TreeGrafter"/>
</dbReference>
<dbReference type="PANTHER" id="PTHR23333:SF20">
    <property type="entry name" value="NSFL1 COFACTOR P47"/>
    <property type="match status" value="1"/>
</dbReference>
<dbReference type="SUPFAM" id="SSF54236">
    <property type="entry name" value="Ubiquitin-like"/>
    <property type="match status" value="1"/>
</dbReference>
<dbReference type="InterPro" id="IPR036241">
    <property type="entry name" value="NSFL1C_SEP_dom_sf"/>
</dbReference>
<dbReference type="SMART" id="SM00553">
    <property type="entry name" value="SEP"/>
    <property type="match status" value="1"/>
</dbReference>
<comment type="caution">
    <text evidence="4">The sequence shown here is derived from an EMBL/GenBank/DDBJ whole genome shotgun (WGS) entry which is preliminary data.</text>
</comment>
<dbReference type="Gene3D" id="3.10.20.90">
    <property type="entry name" value="Phosphatidylinositol 3-kinase Catalytic Subunit, Chain A, domain 1"/>
    <property type="match status" value="1"/>
</dbReference>
<organism evidence="4 5">
    <name type="scientific">Thielaviopsis punctulata</name>
    <dbReference type="NCBI Taxonomy" id="72032"/>
    <lineage>
        <taxon>Eukaryota</taxon>
        <taxon>Fungi</taxon>
        <taxon>Dikarya</taxon>
        <taxon>Ascomycota</taxon>
        <taxon>Pezizomycotina</taxon>
        <taxon>Sordariomycetes</taxon>
        <taxon>Hypocreomycetidae</taxon>
        <taxon>Microascales</taxon>
        <taxon>Ceratocystidaceae</taxon>
        <taxon>Thielaviopsis</taxon>
    </lineage>
</organism>
<name>A0A0F4Z8W3_9PEZI</name>
<dbReference type="PROSITE" id="PS50033">
    <property type="entry name" value="UBX"/>
    <property type="match status" value="1"/>
</dbReference>
<dbReference type="InterPro" id="IPR009060">
    <property type="entry name" value="UBA-like_sf"/>
</dbReference>
<accession>A0A0F4Z8W3</accession>
<keyword evidence="5" id="KW-1185">Reference proteome</keyword>
<dbReference type="Proteomes" id="UP000033483">
    <property type="component" value="Unassembled WGS sequence"/>
</dbReference>
<reference evidence="4 5" key="1">
    <citation type="submission" date="2015-03" db="EMBL/GenBank/DDBJ databases">
        <authorList>
            <person name="Radwan O."/>
            <person name="Al-Naeli F.A."/>
            <person name="Rendon G.A."/>
            <person name="Fields C."/>
        </authorList>
    </citation>
    <scope>NUCLEOTIDE SEQUENCE [LARGE SCALE GENOMIC DNA]</scope>
    <source>
        <strain evidence="4">CR-DP1</strain>
    </source>
</reference>
<proteinExistence type="predicted"/>
<dbReference type="PROSITE" id="PS51399">
    <property type="entry name" value="SEP"/>
    <property type="match status" value="1"/>
</dbReference>
<gene>
    <name evidence="4" type="ORF">TD95_003675</name>
</gene>